<dbReference type="PANTHER" id="PTHR46344">
    <property type="entry name" value="OS02G0202900 PROTEIN"/>
    <property type="match status" value="1"/>
</dbReference>
<evidence type="ECO:0000313" key="4">
    <source>
        <dbReference type="EMBL" id="SHE97483.1"/>
    </source>
</evidence>
<dbReference type="InterPro" id="IPR015915">
    <property type="entry name" value="Kelch-typ_b-propeller"/>
</dbReference>
<dbReference type="Gene3D" id="2.120.10.80">
    <property type="entry name" value="Kelch-type beta propeller"/>
    <property type="match status" value="1"/>
</dbReference>
<keyword evidence="3" id="KW-0413">Isomerase</keyword>
<organism evidence="4 6">
    <name type="scientific">Anaerotignum propionicum DSM 1682</name>
    <dbReference type="NCBI Taxonomy" id="991789"/>
    <lineage>
        <taxon>Bacteria</taxon>
        <taxon>Bacillati</taxon>
        <taxon>Bacillota</taxon>
        <taxon>Clostridia</taxon>
        <taxon>Lachnospirales</taxon>
        <taxon>Anaerotignaceae</taxon>
        <taxon>Anaerotignum</taxon>
    </lineage>
</organism>
<reference evidence="4" key="3">
    <citation type="submission" date="2016-11" db="EMBL/GenBank/DDBJ databases">
        <authorList>
            <person name="Varghese N."/>
            <person name="Submissions S."/>
        </authorList>
    </citation>
    <scope>NUCLEOTIDE SEQUENCE</scope>
    <source>
        <strain evidence="4">DSM 1682</strain>
    </source>
</reference>
<sequence>MKKIMVKILSFVVVSVLFVPITNVYANEEKTSWMELASIPTKRLTFQSEVIDGKIYTTGGSWNSDYTKKFAHIEVYDPSKNTWTNLTSMPTARWEFQTEVLDGKLYVIGGSKLGTGELVASTEVYDPTTNTWSKKASMPKVLSDLNGFRPKLLMVKSIILGLFLMRLGHQ</sequence>
<dbReference type="AlphaFoldDB" id="A0A0X1U8V1"/>
<keyword evidence="1" id="KW-0880">Kelch repeat</keyword>
<protein>
    <submittedName>
        <fullName evidence="4">Kelch motif-containing protein</fullName>
    </submittedName>
    <submittedName>
        <fullName evidence="3">N-acetylneuraminate epimerase</fullName>
        <ecNumber evidence="3">5.1.3.24</ecNumber>
    </submittedName>
</protein>
<accession>A0A0X1U8V1</accession>
<dbReference type="PANTHER" id="PTHR46344:SF27">
    <property type="entry name" value="KELCH REPEAT SUPERFAMILY PROTEIN"/>
    <property type="match status" value="1"/>
</dbReference>
<dbReference type="Proteomes" id="UP000068026">
    <property type="component" value="Chromosome"/>
</dbReference>
<name>A0A0X1U8V1_ANAPI</name>
<evidence type="ECO:0000313" key="5">
    <source>
        <dbReference type="Proteomes" id="UP000068026"/>
    </source>
</evidence>
<dbReference type="EMBL" id="FQUA01000012">
    <property type="protein sequence ID" value="SHE97483.1"/>
    <property type="molecule type" value="Genomic_DNA"/>
</dbReference>
<dbReference type="Proteomes" id="UP000184204">
    <property type="component" value="Unassembled WGS sequence"/>
</dbReference>
<dbReference type="Pfam" id="PF01344">
    <property type="entry name" value="Kelch_1"/>
    <property type="match status" value="2"/>
</dbReference>
<keyword evidence="5" id="KW-1185">Reference proteome</keyword>
<evidence type="ECO:0000256" key="1">
    <source>
        <dbReference type="ARBA" id="ARBA00022441"/>
    </source>
</evidence>
<dbReference type="EC" id="5.1.3.24" evidence="3"/>
<dbReference type="EMBL" id="CP014223">
    <property type="protein sequence ID" value="AMJ41344.1"/>
    <property type="molecule type" value="Genomic_DNA"/>
</dbReference>
<dbReference type="SUPFAM" id="SSF117281">
    <property type="entry name" value="Kelch motif"/>
    <property type="match status" value="1"/>
</dbReference>
<evidence type="ECO:0000256" key="2">
    <source>
        <dbReference type="ARBA" id="ARBA00022737"/>
    </source>
</evidence>
<dbReference type="KEGG" id="cpro:CPRO_17560"/>
<reference evidence="3 5" key="1">
    <citation type="journal article" date="2016" name="Genome Announc.">
        <title>Complete Genome Sequence of the Amino Acid-Fermenting Clostridium propionicum X2 (DSM 1682).</title>
        <authorList>
            <person name="Poehlein A."/>
            <person name="Schlien K."/>
            <person name="Chowdhury N.P."/>
            <person name="Gottschalk G."/>
            <person name="Buckel W."/>
            <person name="Daniel R."/>
        </authorList>
    </citation>
    <scope>NUCLEOTIDE SEQUENCE [LARGE SCALE GENOMIC DNA]</scope>
    <source>
        <strain evidence="3 5">X2</strain>
    </source>
</reference>
<keyword evidence="2" id="KW-0677">Repeat</keyword>
<reference evidence="6" key="4">
    <citation type="submission" date="2016-11" db="EMBL/GenBank/DDBJ databases">
        <authorList>
            <person name="Jaros S."/>
            <person name="Januszkiewicz K."/>
            <person name="Wedrychowicz H."/>
        </authorList>
    </citation>
    <scope>NUCLEOTIDE SEQUENCE [LARGE SCALE GENOMIC DNA]</scope>
    <source>
        <strain evidence="6">DSM 1682</strain>
    </source>
</reference>
<evidence type="ECO:0000313" key="6">
    <source>
        <dbReference type="Proteomes" id="UP000184204"/>
    </source>
</evidence>
<proteinExistence type="predicted"/>
<gene>
    <name evidence="3" type="primary">nanM</name>
    <name evidence="3" type="ORF">CPRO_17560</name>
    <name evidence="4" type="ORF">SAMN02745151_02383</name>
</gene>
<dbReference type="SMART" id="SM00612">
    <property type="entry name" value="Kelch"/>
    <property type="match status" value="2"/>
</dbReference>
<evidence type="ECO:0000313" key="3">
    <source>
        <dbReference type="EMBL" id="AMJ41344.1"/>
    </source>
</evidence>
<dbReference type="InterPro" id="IPR006652">
    <property type="entry name" value="Kelch_1"/>
</dbReference>
<dbReference type="GO" id="GO:0016853">
    <property type="term" value="F:isomerase activity"/>
    <property type="evidence" value="ECO:0007669"/>
    <property type="project" value="UniProtKB-KW"/>
</dbReference>
<reference evidence="5" key="2">
    <citation type="submission" date="2016-01" db="EMBL/GenBank/DDBJ databases">
        <authorList>
            <person name="Poehlein A."/>
            <person name="Schlien K."/>
            <person name="Gottschalk G."/>
            <person name="Buckel W."/>
            <person name="Daniel R."/>
        </authorList>
    </citation>
    <scope>NUCLEOTIDE SEQUENCE [LARGE SCALE GENOMIC DNA]</scope>
    <source>
        <strain evidence="5">X2</strain>
    </source>
</reference>